<dbReference type="SUPFAM" id="SSF54189">
    <property type="entry name" value="Ribosomal proteins S24e, L23 and L15e"/>
    <property type="match status" value="1"/>
</dbReference>
<evidence type="ECO:0000256" key="1">
    <source>
        <dbReference type="ARBA" id="ARBA00006700"/>
    </source>
</evidence>
<comment type="similarity">
    <text evidence="1 4">Belongs to the universal ribosomal protein uL23 family.</text>
</comment>
<evidence type="ECO:0000313" key="6">
    <source>
        <dbReference type="Proteomes" id="UP001628874"/>
    </source>
</evidence>
<comment type="caution">
    <text evidence="5">The sequence shown here is derived from an EMBL/GenBank/DDBJ whole genome shotgun (WGS) entry which is preliminary data.</text>
</comment>
<keyword evidence="4" id="KW-0699">rRNA-binding</keyword>
<dbReference type="PANTHER" id="PTHR11620">
    <property type="entry name" value="60S RIBOSOMAL PROTEIN L23A"/>
    <property type="match status" value="1"/>
</dbReference>
<dbReference type="EMBL" id="JBFQGM010000009">
    <property type="protein sequence ID" value="MFL9463591.1"/>
    <property type="molecule type" value="Genomic_DNA"/>
</dbReference>
<comment type="subunit">
    <text evidence="4">Part of the 50S ribosomal subunit. Contacts protein L29, and trigger factor when it is bound to the ribosome.</text>
</comment>
<dbReference type="InterPro" id="IPR012678">
    <property type="entry name" value="Ribosomal_uL23/eL15/eS24_sf"/>
</dbReference>
<evidence type="ECO:0000313" key="5">
    <source>
        <dbReference type="EMBL" id="MFL9463591.1"/>
    </source>
</evidence>
<dbReference type="Gene3D" id="3.30.70.330">
    <property type="match status" value="1"/>
</dbReference>
<dbReference type="RefSeq" id="WP_202048600.1">
    <property type="nucleotide sequence ID" value="NZ_JBFQGM010000009.1"/>
</dbReference>
<proteinExistence type="inferred from homology"/>
<evidence type="ECO:0000256" key="4">
    <source>
        <dbReference type="HAMAP-Rule" id="MF_01369"/>
    </source>
</evidence>
<dbReference type="NCBIfam" id="NF004363">
    <property type="entry name" value="PRK05738.2-4"/>
    <property type="match status" value="1"/>
</dbReference>
<evidence type="ECO:0000256" key="2">
    <source>
        <dbReference type="ARBA" id="ARBA00022980"/>
    </source>
</evidence>
<dbReference type="InterPro" id="IPR013025">
    <property type="entry name" value="Ribosomal_uL23-like"/>
</dbReference>
<reference evidence="5 6" key="1">
    <citation type="submission" date="2024-07" db="EMBL/GenBank/DDBJ databases">
        <authorList>
            <person name="Tripathy S."/>
        </authorList>
    </citation>
    <scope>NUCLEOTIDE SEQUENCE [LARGE SCALE GENOMIC DNA]</scope>
    <source>
        <strain evidence="5 6">VB-61278_2</strain>
    </source>
</reference>
<keyword evidence="2 4" id="KW-0689">Ribosomal protein</keyword>
<keyword evidence="3 4" id="KW-0687">Ribonucleoprotein</keyword>
<organism evidence="5 6">
    <name type="scientific">Scytonema tolypothrichoides VB-61278_2</name>
    <dbReference type="NCBI Taxonomy" id="3232314"/>
    <lineage>
        <taxon>Bacteria</taxon>
        <taxon>Bacillati</taxon>
        <taxon>Cyanobacteriota</taxon>
        <taxon>Cyanophyceae</taxon>
        <taxon>Nostocales</taxon>
        <taxon>Scytonemataceae</taxon>
        <taxon>Scytonema</taxon>
    </lineage>
</organism>
<name>A0ABW8WR99_9CYAN</name>
<sequence>MGKIPQEFDIRKLPDLIRRPILTEKATILMEQNKYTFEVTPKATKPEIKAAIENLFDVKVEAVNTALPPRKKKRVGKFIGFKPQYKRAIVTVAAGDVEKIRQVLFPEV</sequence>
<dbReference type="Pfam" id="PF00276">
    <property type="entry name" value="Ribosomal_L23"/>
    <property type="match status" value="1"/>
</dbReference>
<evidence type="ECO:0000256" key="3">
    <source>
        <dbReference type="ARBA" id="ARBA00023274"/>
    </source>
</evidence>
<comment type="function">
    <text evidence="4">One of the early assembly proteins it binds 23S rRNA. One of the proteins that surrounds the polypeptide exit tunnel on the outside of the ribosome. Forms the main docking site for trigger factor binding to the ribosome.</text>
</comment>
<dbReference type="GO" id="GO:0005840">
    <property type="term" value="C:ribosome"/>
    <property type="evidence" value="ECO:0007669"/>
    <property type="project" value="UniProtKB-KW"/>
</dbReference>
<gene>
    <name evidence="4" type="primary">rplW</name>
    <name evidence="4" type="synonym">rpl23</name>
    <name evidence="5" type="ORF">AB0759_23550</name>
</gene>
<keyword evidence="4" id="KW-0694">RNA-binding</keyword>
<protein>
    <recommendedName>
        <fullName evidence="4">Large ribosomal subunit protein uL23</fullName>
    </recommendedName>
</protein>
<dbReference type="Proteomes" id="UP001628874">
    <property type="component" value="Unassembled WGS sequence"/>
</dbReference>
<accession>A0ABW8WR99</accession>
<dbReference type="HAMAP" id="MF_01369_B">
    <property type="entry name" value="Ribosomal_uL23_B"/>
    <property type="match status" value="1"/>
</dbReference>
<keyword evidence="6" id="KW-1185">Reference proteome</keyword>
<dbReference type="InterPro" id="IPR012677">
    <property type="entry name" value="Nucleotide-bd_a/b_plait_sf"/>
</dbReference>
<dbReference type="NCBIfam" id="NF004368">
    <property type="entry name" value="PRK05738.3-4"/>
    <property type="match status" value="1"/>
</dbReference>